<comment type="caution">
    <text evidence="9">The sequence shown here is derived from an EMBL/GenBank/DDBJ whole genome shotgun (WGS) entry which is preliminary data.</text>
</comment>
<evidence type="ECO:0000256" key="8">
    <source>
        <dbReference type="ARBA" id="ARBA00076963"/>
    </source>
</evidence>
<dbReference type="EMBL" id="JAWQEG010000210">
    <property type="protein sequence ID" value="KAK3893422.1"/>
    <property type="molecule type" value="Genomic_DNA"/>
</dbReference>
<keyword evidence="6" id="KW-0687">Ribonucleoprotein</keyword>
<dbReference type="GO" id="GO:0005762">
    <property type="term" value="C:mitochondrial large ribosomal subunit"/>
    <property type="evidence" value="ECO:0007669"/>
    <property type="project" value="TreeGrafter"/>
</dbReference>
<proteinExistence type="inferred from homology"/>
<dbReference type="GO" id="GO:0006412">
    <property type="term" value="P:translation"/>
    <property type="evidence" value="ECO:0007669"/>
    <property type="project" value="InterPro"/>
</dbReference>
<keyword evidence="5" id="KW-0496">Mitochondrion</keyword>
<accession>A0AAE1L351</accession>
<sequence length="148" mass="17005">MTSLVQRILNHTTLLPGNVPGWLMCARNASKKSSGSSRNTRGRTRGKHRGILKIDGEYVTEGTLLVRQLGLDYLPGLNVGIGRNRTLYALYHGRVVMTTERFIPNWEHKVMRRFGSELKELHDIPIYKTYFHILTEPQKTNFKLIDQV</sequence>
<dbReference type="GO" id="GO:0005743">
    <property type="term" value="C:mitochondrial inner membrane"/>
    <property type="evidence" value="ECO:0007669"/>
    <property type="project" value="UniProtKB-ARBA"/>
</dbReference>
<evidence type="ECO:0000256" key="6">
    <source>
        <dbReference type="ARBA" id="ARBA00023274"/>
    </source>
</evidence>
<reference evidence="9" key="1">
    <citation type="submission" date="2023-10" db="EMBL/GenBank/DDBJ databases">
        <title>Genome assemblies of two species of porcelain crab, Petrolisthes cinctipes and Petrolisthes manimaculis (Anomura: Porcellanidae).</title>
        <authorList>
            <person name="Angst P."/>
        </authorList>
    </citation>
    <scope>NUCLEOTIDE SEQUENCE</scope>
    <source>
        <strain evidence="9">PB745_01</strain>
        <tissue evidence="9">Gill</tissue>
    </source>
</reference>
<evidence type="ECO:0000313" key="9">
    <source>
        <dbReference type="EMBL" id="KAK3893422.1"/>
    </source>
</evidence>
<dbReference type="GO" id="GO:0003735">
    <property type="term" value="F:structural constituent of ribosome"/>
    <property type="evidence" value="ECO:0007669"/>
    <property type="project" value="InterPro"/>
</dbReference>
<dbReference type="FunFam" id="2.40.50.100:FF:000031">
    <property type="entry name" value="39S ribosomal protein L27, mitochondrial"/>
    <property type="match status" value="1"/>
</dbReference>
<organism evidence="9 10">
    <name type="scientific">Petrolisthes cinctipes</name>
    <name type="common">Flat porcelain crab</name>
    <dbReference type="NCBI Taxonomy" id="88211"/>
    <lineage>
        <taxon>Eukaryota</taxon>
        <taxon>Metazoa</taxon>
        <taxon>Ecdysozoa</taxon>
        <taxon>Arthropoda</taxon>
        <taxon>Crustacea</taxon>
        <taxon>Multicrustacea</taxon>
        <taxon>Malacostraca</taxon>
        <taxon>Eumalacostraca</taxon>
        <taxon>Eucarida</taxon>
        <taxon>Decapoda</taxon>
        <taxon>Pleocyemata</taxon>
        <taxon>Anomura</taxon>
        <taxon>Galatheoidea</taxon>
        <taxon>Porcellanidae</taxon>
        <taxon>Petrolisthes</taxon>
    </lineage>
</organism>
<dbReference type="InterPro" id="IPR001684">
    <property type="entry name" value="Ribosomal_bL27"/>
</dbReference>
<evidence type="ECO:0000256" key="4">
    <source>
        <dbReference type="ARBA" id="ARBA00022980"/>
    </source>
</evidence>
<gene>
    <name evidence="9" type="ORF">Pcinc_002761</name>
</gene>
<keyword evidence="3" id="KW-0809">Transit peptide</keyword>
<evidence type="ECO:0000256" key="3">
    <source>
        <dbReference type="ARBA" id="ARBA00022946"/>
    </source>
</evidence>
<evidence type="ECO:0000256" key="7">
    <source>
        <dbReference type="ARBA" id="ARBA00035267"/>
    </source>
</evidence>
<name>A0AAE1L351_PETCI</name>
<dbReference type="Gene3D" id="2.40.50.100">
    <property type="match status" value="1"/>
</dbReference>
<evidence type="ECO:0000256" key="1">
    <source>
        <dbReference type="ARBA" id="ARBA00004173"/>
    </source>
</evidence>
<protein>
    <recommendedName>
        <fullName evidence="7">Large ribosomal subunit protein bL27m</fullName>
    </recommendedName>
    <alternativeName>
        <fullName evidence="8">39S ribosomal protein L27, mitochondrial</fullName>
    </alternativeName>
</protein>
<dbReference type="SUPFAM" id="SSF110324">
    <property type="entry name" value="Ribosomal L27 protein-like"/>
    <property type="match status" value="1"/>
</dbReference>
<keyword evidence="10" id="KW-1185">Reference proteome</keyword>
<dbReference type="Pfam" id="PF01016">
    <property type="entry name" value="Ribosomal_L27"/>
    <property type="match status" value="1"/>
</dbReference>
<dbReference type="PANTHER" id="PTHR15893:SF0">
    <property type="entry name" value="LARGE RIBOSOMAL SUBUNIT PROTEIN BL27M"/>
    <property type="match status" value="1"/>
</dbReference>
<comment type="similarity">
    <text evidence="2">Belongs to the bacterial ribosomal protein bL27 family.</text>
</comment>
<comment type="subcellular location">
    <subcellularLocation>
        <location evidence="1">Mitochondrion</location>
    </subcellularLocation>
</comment>
<dbReference type="Proteomes" id="UP001286313">
    <property type="component" value="Unassembled WGS sequence"/>
</dbReference>
<dbReference type="PANTHER" id="PTHR15893">
    <property type="entry name" value="RIBOSOMAL PROTEIN L27"/>
    <property type="match status" value="1"/>
</dbReference>
<evidence type="ECO:0000313" key="10">
    <source>
        <dbReference type="Proteomes" id="UP001286313"/>
    </source>
</evidence>
<keyword evidence="4" id="KW-0689">Ribosomal protein</keyword>
<evidence type="ECO:0000256" key="5">
    <source>
        <dbReference type="ARBA" id="ARBA00023128"/>
    </source>
</evidence>
<dbReference type="PRINTS" id="PR00063">
    <property type="entry name" value="RIBOSOMALL27"/>
</dbReference>
<evidence type="ECO:0000256" key="2">
    <source>
        <dbReference type="ARBA" id="ARBA00010797"/>
    </source>
</evidence>
<dbReference type="AlphaFoldDB" id="A0AAE1L351"/>